<reference evidence="6 7" key="1">
    <citation type="submission" date="2017-06" db="EMBL/GenBank/DDBJ databases">
        <authorList>
            <person name="Kim H.J."/>
            <person name="Triplett B.A."/>
        </authorList>
    </citation>
    <scope>NUCLEOTIDE SEQUENCE [LARGE SCALE GENOMIC DNA]</scope>
    <source>
        <strain evidence="6 7">DS15</strain>
    </source>
</reference>
<evidence type="ECO:0000313" key="6">
    <source>
        <dbReference type="EMBL" id="SNS60345.1"/>
    </source>
</evidence>
<dbReference type="SUPFAM" id="SSF56300">
    <property type="entry name" value="Metallo-dependent phosphatases"/>
    <property type="match status" value="1"/>
</dbReference>
<protein>
    <submittedName>
        <fullName evidence="6">Calcineurin-like phosphoesterase</fullName>
    </submittedName>
</protein>
<gene>
    <name evidence="6" type="ORF">SAMN06295955_102241</name>
</gene>
<dbReference type="InterPro" id="IPR029052">
    <property type="entry name" value="Metallo-depent_PP-like"/>
</dbReference>
<dbReference type="OrthoDB" id="9784378at2"/>
<dbReference type="Gene3D" id="3.60.21.10">
    <property type="match status" value="1"/>
</dbReference>
<dbReference type="GO" id="GO:0016787">
    <property type="term" value="F:hydrolase activity"/>
    <property type="evidence" value="ECO:0007669"/>
    <property type="project" value="InterPro"/>
</dbReference>
<accession>A0A239FU62</accession>
<name>A0A239FU62_9SPHN</name>
<evidence type="ECO:0000256" key="2">
    <source>
        <dbReference type="SAM" id="SignalP"/>
    </source>
</evidence>
<evidence type="ECO:0000259" key="3">
    <source>
        <dbReference type="Pfam" id="PF00149"/>
    </source>
</evidence>
<feature type="domain" description="Calcineurin-like phosphoesterase N-terminal" evidence="5">
    <location>
        <begin position="59"/>
        <end position="124"/>
    </location>
</feature>
<organism evidence="6 7">
    <name type="scientific">Sphingopyxis indica</name>
    <dbReference type="NCBI Taxonomy" id="436663"/>
    <lineage>
        <taxon>Bacteria</taxon>
        <taxon>Pseudomonadati</taxon>
        <taxon>Pseudomonadota</taxon>
        <taxon>Alphaproteobacteria</taxon>
        <taxon>Sphingomonadales</taxon>
        <taxon>Sphingomonadaceae</taxon>
        <taxon>Sphingopyxis</taxon>
    </lineage>
</organism>
<dbReference type="Proteomes" id="UP000198339">
    <property type="component" value="Unassembled WGS sequence"/>
</dbReference>
<evidence type="ECO:0000313" key="7">
    <source>
        <dbReference type="Proteomes" id="UP000198339"/>
    </source>
</evidence>
<dbReference type="EMBL" id="FZPA01000002">
    <property type="protein sequence ID" value="SNS60345.1"/>
    <property type="molecule type" value="Genomic_DNA"/>
</dbReference>
<dbReference type="Pfam" id="PF16370">
    <property type="entry name" value="MetallophosC"/>
    <property type="match status" value="1"/>
</dbReference>
<dbReference type="AlphaFoldDB" id="A0A239FU62"/>
<feature type="region of interest" description="Disordered" evidence="1">
    <location>
        <begin position="606"/>
        <end position="634"/>
    </location>
</feature>
<dbReference type="InterPro" id="IPR013783">
    <property type="entry name" value="Ig-like_fold"/>
</dbReference>
<feature type="chain" id="PRO_5012714983" evidence="2">
    <location>
        <begin position="27"/>
        <end position="664"/>
    </location>
</feature>
<dbReference type="Pfam" id="PF00149">
    <property type="entry name" value="Metallophos"/>
    <property type="match status" value="1"/>
</dbReference>
<proteinExistence type="predicted"/>
<feature type="domain" description="Calcineurin-like phosphoesterase C-terminal" evidence="4">
    <location>
        <begin position="394"/>
        <end position="562"/>
    </location>
</feature>
<evidence type="ECO:0000256" key="1">
    <source>
        <dbReference type="SAM" id="MobiDB-lite"/>
    </source>
</evidence>
<evidence type="ECO:0000259" key="5">
    <source>
        <dbReference type="Pfam" id="PF16371"/>
    </source>
</evidence>
<dbReference type="PANTHER" id="PTHR43143:SF6">
    <property type="entry name" value="BLL3016 PROTEIN"/>
    <property type="match status" value="1"/>
</dbReference>
<dbReference type="InterPro" id="IPR032288">
    <property type="entry name" value="Metallophos_C"/>
</dbReference>
<dbReference type="PANTHER" id="PTHR43143">
    <property type="entry name" value="METALLOPHOSPHOESTERASE, CALCINEURIN SUPERFAMILY"/>
    <property type="match status" value="1"/>
</dbReference>
<dbReference type="InterPro" id="IPR051918">
    <property type="entry name" value="STPP_CPPED1"/>
</dbReference>
<feature type="domain" description="Calcineurin-like phosphoesterase" evidence="3">
    <location>
        <begin position="160"/>
        <end position="366"/>
    </location>
</feature>
<keyword evidence="7" id="KW-1185">Reference proteome</keyword>
<sequence>MGFAVKKWGALLAAIAGGAIAGPAFAREPYFATIDVVRGSAPPAGTAAGKVFDDANRNGRLDDGEAGVPGVKVSNGRDVVQTAADGSYSLAARDDMSVFVIQPSGWQVPTNRDFIPQFAYQHKPAGSPKRLRFGGLPPTGPLPAAINFPLAPSETGDDFRCAILGDVQATSNMEVGYARDTIVRELENLNDRPACIFALGDLVGDDLGLIPRLADVLGAARIPQWWVQGNHDYDSDADRDADSSDSWRREYGPVTYAFEIGRVLFIGLDNIVYPCGRVDYEAFSRDFCGEDPRKTYNGRFTDDQMRFVENLVKATDPGKLIVLGHHIPLVGFDNREQWQHQTDNAAELYRILKGRKALDLSGHSHTLENLASGDSFAGWKQSVGVDTIPFRHVVAGAVAGDWWGGDFDIAGIPMSLQGDGSPRGYIDMAVRGTDYDLDYRAAGQPVDKAMWLSMSTPEFRDWARVLLAWRNSPAQKRGEVPPLSIQDLPDVRLLTPQDIAGGSWLTANVWMGDSDTVVTVSIDGGAAQRMERTQQARGEPSHVGADFADPFALQHQLAVTRTAIASRSGDPLAQGYIQGRQDRFAPAPPRPQGSAADHSSHLWRFRIPGGLRDGTHSAQVHVERPQGSSTSETMIFETRATRPQPTFRFDAWNAFEDGPRVPEN</sequence>
<evidence type="ECO:0000259" key="4">
    <source>
        <dbReference type="Pfam" id="PF16370"/>
    </source>
</evidence>
<dbReference type="Pfam" id="PF16371">
    <property type="entry name" value="MetallophosN"/>
    <property type="match status" value="1"/>
</dbReference>
<dbReference type="InterPro" id="IPR032285">
    <property type="entry name" value="Metallophos_N"/>
</dbReference>
<feature type="signal peptide" evidence="2">
    <location>
        <begin position="1"/>
        <end position="26"/>
    </location>
</feature>
<dbReference type="InterPro" id="IPR004843">
    <property type="entry name" value="Calcineurin-like_PHP"/>
</dbReference>
<keyword evidence="2" id="KW-0732">Signal</keyword>
<dbReference type="Gene3D" id="2.60.40.10">
    <property type="entry name" value="Immunoglobulins"/>
    <property type="match status" value="1"/>
</dbReference>